<proteinExistence type="predicted"/>
<evidence type="ECO:0000313" key="2">
    <source>
        <dbReference type="Proteomes" id="UP000887540"/>
    </source>
</evidence>
<feature type="coiled-coil region" evidence="1">
    <location>
        <begin position="4"/>
        <end position="59"/>
    </location>
</feature>
<organism evidence="2 3">
    <name type="scientific">Acrobeloides nanus</name>
    <dbReference type="NCBI Taxonomy" id="290746"/>
    <lineage>
        <taxon>Eukaryota</taxon>
        <taxon>Metazoa</taxon>
        <taxon>Ecdysozoa</taxon>
        <taxon>Nematoda</taxon>
        <taxon>Chromadorea</taxon>
        <taxon>Rhabditida</taxon>
        <taxon>Tylenchina</taxon>
        <taxon>Cephalobomorpha</taxon>
        <taxon>Cephaloboidea</taxon>
        <taxon>Cephalobidae</taxon>
        <taxon>Acrobeloides</taxon>
    </lineage>
</organism>
<evidence type="ECO:0000256" key="1">
    <source>
        <dbReference type="SAM" id="Coils"/>
    </source>
</evidence>
<keyword evidence="2" id="KW-1185">Reference proteome</keyword>
<dbReference type="Proteomes" id="UP000887540">
    <property type="component" value="Unplaced"/>
</dbReference>
<keyword evidence="1" id="KW-0175">Coiled coil</keyword>
<sequence length="120" mass="13955">MFTLDQLEEKINDLSIKLDEQVAVNVNLRHRLSERDVEIGNLQRQLNVQENENDKLTQQSTDQLFEITKLRCQNELLQSKNKSLVGTVNQQDTMINTLHNKEAKRELEPTEQGILQLSIK</sequence>
<dbReference type="AlphaFoldDB" id="A0A914CUM1"/>
<dbReference type="WBParaSite" id="ACRNAN_scaffold1487.g12677.t1">
    <property type="protein sequence ID" value="ACRNAN_scaffold1487.g12677.t1"/>
    <property type="gene ID" value="ACRNAN_scaffold1487.g12677"/>
</dbReference>
<evidence type="ECO:0000313" key="3">
    <source>
        <dbReference type="WBParaSite" id="ACRNAN_scaffold1487.g12677.t1"/>
    </source>
</evidence>
<protein>
    <submittedName>
        <fullName evidence="3">Uncharacterized protein</fullName>
    </submittedName>
</protein>
<accession>A0A914CUM1</accession>
<reference evidence="3" key="1">
    <citation type="submission" date="2022-11" db="UniProtKB">
        <authorList>
            <consortium name="WormBaseParasite"/>
        </authorList>
    </citation>
    <scope>IDENTIFICATION</scope>
</reference>
<name>A0A914CUM1_9BILA</name>